<dbReference type="InterPro" id="IPR029058">
    <property type="entry name" value="AB_hydrolase_fold"/>
</dbReference>
<dbReference type="Pfam" id="PF05576">
    <property type="entry name" value="Peptidase_S37"/>
    <property type="match status" value="1"/>
</dbReference>
<dbReference type="RefSeq" id="WP_219670601.1">
    <property type="nucleotide sequence ID" value="NZ_WTFF01000287.1"/>
</dbReference>
<dbReference type="PANTHER" id="PTHR11010">
    <property type="entry name" value="PROTEASE S28 PRO-X CARBOXYPEPTIDASE-RELATED"/>
    <property type="match status" value="1"/>
</dbReference>
<feature type="signal peptide" evidence="4">
    <location>
        <begin position="1"/>
        <end position="29"/>
    </location>
</feature>
<protein>
    <submittedName>
        <fullName evidence="5">Aminopeptidase</fullName>
    </submittedName>
</protein>
<dbReference type="Proteomes" id="UP000812013">
    <property type="component" value="Unassembled WGS sequence"/>
</dbReference>
<keyword evidence="2 4" id="KW-0732">Signal</keyword>
<evidence type="ECO:0000313" key="5">
    <source>
        <dbReference type="EMBL" id="MBW5485718.1"/>
    </source>
</evidence>
<proteinExistence type="predicted"/>
<dbReference type="PANTHER" id="PTHR11010:SF38">
    <property type="entry name" value="LYSOSOMAL PRO-X CARBOXYPEPTIDASE"/>
    <property type="match status" value="1"/>
</dbReference>
<dbReference type="Gene3D" id="3.40.50.1820">
    <property type="entry name" value="alpha/beta hydrolase"/>
    <property type="match status" value="1"/>
</dbReference>
<evidence type="ECO:0000256" key="1">
    <source>
        <dbReference type="ARBA" id="ARBA00022670"/>
    </source>
</evidence>
<organism evidence="5 6">
    <name type="scientific">Streptomyces bambusae</name>
    <dbReference type="NCBI Taxonomy" id="1550616"/>
    <lineage>
        <taxon>Bacteria</taxon>
        <taxon>Bacillati</taxon>
        <taxon>Actinomycetota</taxon>
        <taxon>Actinomycetes</taxon>
        <taxon>Kitasatosporales</taxon>
        <taxon>Streptomycetaceae</taxon>
        <taxon>Streptomyces</taxon>
    </lineage>
</organism>
<evidence type="ECO:0000313" key="6">
    <source>
        <dbReference type="Proteomes" id="UP000812013"/>
    </source>
</evidence>
<comment type="caution">
    <text evidence="5">The sequence shown here is derived from an EMBL/GenBank/DDBJ whole genome shotgun (WGS) entry which is preliminary data.</text>
</comment>
<keyword evidence="6" id="KW-1185">Reference proteome</keyword>
<keyword evidence="5" id="KW-0031">Aminopeptidase</keyword>
<feature type="chain" id="PRO_5047409250" evidence="4">
    <location>
        <begin position="30"/>
        <end position="448"/>
    </location>
</feature>
<gene>
    <name evidence="5" type="ORF">GPJ59_28550</name>
</gene>
<keyword evidence="3" id="KW-0378">Hydrolase</keyword>
<dbReference type="SUPFAM" id="SSF53474">
    <property type="entry name" value="alpha/beta-Hydrolases"/>
    <property type="match status" value="1"/>
</dbReference>
<accession>A0ABS6ZES9</accession>
<evidence type="ECO:0000256" key="2">
    <source>
        <dbReference type="ARBA" id="ARBA00022729"/>
    </source>
</evidence>
<sequence>MTKNLMRRVVTVVVTGALALAGLAAPALAAQPRDGDIRARIEAVPGMRLLGERPGADGQTVLDLSFRQPTDHRRPDRGSFEQRLTLVHKSVDRPMVLYSSGYDLGSSPQRLAEPAVVLDANQITTEHRFFGTSRPEGQDYSTLTVWQAASDHHRLITALKRLYRGAWISTGGSKGGMTAVYHRRFYPDDVAGTVAYAAPNNTDDRDDSAYDRRLEQVGTAECRAAVAAVQQQALIRREAMTQRYGRWAEGQQATFRTIGSVDRAFELAVLRLPMMFWMHQPAGGCASVPAATATDDALYAWVAQVTQLPVYADRTLEVYAPYFYQLGTQLGYAHLAAPHLEGLLRHPGVQEPRTYVPRDVPMRFEPGAMADIDRWVRLRGSSLMFVNGENDVAVAEPFRLGAGTRDSFAWEVPEGNHHISIGGLRPADAERATAALRRWADRSGGGPR</sequence>
<dbReference type="GO" id="GO:0004177">
    <property type="term" value="F:aminopeptidase activity"/>
    <property type="evidence" value="ECO:0007669"/>
    <property type="project" value="UniProtKB-KW"/>
</dbReference>
<dbReference type="EMBL" id="WTFF01000287">
    <property type="protein sequence ID" value="MBW5485718.1"/>
    <property type="molecule type" value="Genomic_DNA"/>
</dbReference>
<name>A0ABS6ZES9_9ACTN</name>
<reference evidence="5 6" key="1">
    <citation type="submission" date="2019-12" db="EMBL/GenBank/DDBJ databases">
        <title>Genome sequence of Streptomyces bambusae.</title>
        <authorList>
            <person name="Bansal K."/>
            <person name="Choksket S."/>
            <person name="Korpole S."/>
            <person name="Patil P.B."/>
        </authorList>
    </citation>
    <scope>NUCLEOTIDE SEQUENCE [LARGE SCALE GENOMIC DNA]</scope>
    <source>
        <strain evidence="5 6">SK60</strain>
    </source>
</reference>
<evidence type="ECO:0000256" key="3">
    <source>
        <dbReference type="ARBA" id="ARBA00022801"/>
    </source>
</evidence>
<keyword evidence="1" id="KW-0645">Protease</keyword>
<evidence type="ECO:0000256" key="4">
    <source>
        <dbReference type="SAM" id="SignalP"/>
    </source>
</evidence>
<dbReference type="InterPro" id="IPR008761">
    <property type="entry name" value="Peptidase_S37"/>
</dbReference>